<protein>
    <submittedName>
        <fullName evidence="1">OsmC-like family protein</fullName>
    </submittedName>
</protein>
<gene>
    <name evidence="1" type="ORF">GFC30_841</name>
</gene>
<dbReference type="RefSeq" id="WP_066323037.1">
    <property type="nucleotide sequence ID" value="NZ_CP015438.1"/>
</dbReference>
<dbReference type="PANTHER" id="PTHR34352">
    <property type="entry name" value="PROTEIN YHFA"/>
    <property type="match status" value="1"/>
</dbReference>
<dbReference type="KEGG" id="aamy:GFC30_841"/>
<name>A0A160F5A9_9BACL</name>
<dbReference type="InterPro" id="IPR003718">
    <property type="entry name" value="OsmC/Ohr_fam"/>
</dbReference>
<dbReference type="EMBL" id="CP015438">
    <property type="protein sequence ID" value="ANB61301.1"/>
    <property type="molecule type" value="Genomic_DNA"/>
</dbReference>
<proteinExistence type="predicted"/>
<dbReference type="PANTHER" id="PTHR34352:SF1">
    <property type="entry name" value="PROTEIN YHFA"/>
    <property type="match status" value="1"/>
</dbReference>
<evidence type="ECO:0000313" key="1">
    <source>
        <dbReference type="EMBL" id="ANB61301.1"/>
    </source>
</evidence>
<evidence type="ECO:0000313" key="2">
    <source>
        <dbReference type="Proteomes" id="UP000076865"/>
    </source>
</evidence>
<dbReference type="Pfam" id="PF02566">
    <property type="entry name" value="OsmC"/>
    <property type="match status" value="1"/>
</dbReference>
<dbReference type="Gene3D" id="3.30.300.20">
    <property type="match status" value="1"/>
</dbReference>
<reference evidence="1 2" key="1">
    <citation type="journal article" date="2006" name="Syst. Appl. Microbiol.">
        <title>Anoxybacillus amylolyticus sp. nov., a thermophilic amylase producing bacterium isolated from Mount Rittmann (Antarctica).</title>
        <authorList>
            <person name="Poli A."/>
            <person name="Esposito E."/>
            <person name="Lama L."/>
            <person name="Orlando P."/>
            <person name="Nicolaus G."/>
            <person name="de Appolonia F."/>
            <person name="Gambacorta A."/>
            <person name="Nicolaus B."/>
        </authorList>
    </citation>
    <scope>NUCLEOTIDE SEQUENCE [LARGE SCALE GENOMIC DNA]</scope>
    <source>
        <strain evidence="1 2">DSM 15939</strain>
    </source>
</reference>
<keyword evidence="2" id="KW-1185">Reference proteome</keyword>
<dbReference type="PATRIC" id="fig|294699.3.peg.848"/>
<sequence>MEFTMKEVGFRTTLEYGELHVAGDEAHGFRPYQLLVSSVAACSGGVLRKILEKKRLHVKNMTIHANVTRNEREANRVEAIHLHFVLGGEGLTEEKVAKSLEVARKNCPIVRSVEECIRITETFEIKKGSENNDE</sequence>
<dbReference type="Proteomes" id="UP000076865">
    <property type="component" value="Chromosome"/>
</dbReference>
<organism evidence="1 2">
    <name type="scientific">Anoxybacteroides amylolyticum</name>
    <dbReference type="NCBI Taxonomy" id="294699"/>
    <lineage>
        <taxon>Bacteria</taxon>
        <taxon>Bacillati</taxon>
        <taxon>Bacillota</taxon>
        <taxon>Bacilli</taxon>
        <taxon>Bacillales</taxon>
        <taxon>Anoxybacillaceae</taxon>
        <taxon>Anoxybacteroides</taxon>
    </lineage>
</organism>
<accession>A0A160F5A9</accession>
<dbReference type="InterPro" id="IPR036102">
    <property type="entry name" value="OsmC/Ohrsf"/>
</dbReference>
<dbReference type="SUPFAM" id="SSF82784">
    <property type="entry name" value="OsmC-like"/>
    <property type="match status" value="1"/>
</dbReference>
<dbReference type="InterPro" id="IPR015946">
    <property type="entry name" value="KH_dom-like_a/b"/>
</dbReference>
<dbReference type="OrthoDB" id="13625at2"/>
<dbReference type="AlphaFoldDB" id="A0A160F5A9"/>